<proteinExistence type="predicted"/>
<organism evidence="2 3">
    <name type="scientific">Ascaris lumbricoides</name>
    <name type="common">Giant roundworm</name>
    <dbReference type="NCBI Taxonomy" id="6252"/>
    <lineage>
        <taxon>Eukaryota</taxon>
        <taxon>Metazoa</taxon>
        <taxon>Ecdysozoa</taxon>
        <taxon>Nematoda</taxon>
        <taxon>Chromadorea</taxon>
        <taxon>Rhabditida</taxon>
        <taxon>Spirurina</taxon>
        <taxon>Ascaridomorpha</taxon>
        <taxon>Ascaridoidea</taxon>
        <taxon>Ascarididae</taxon>
        <taxon>Ascaris</taxon>
    </lineage>
</organism>
<dbReference type="WBParaSite" id="ALUE_0001138501-mRNA-1">
    <property type="protein sequence ID" value="ALUE_0001138501-mRNA-1"/>
    <property type="gene ID" value="ALUE_0001138501"/>
</dbReference>
<keyword evidence="2" id="KW-1185">Reference proteome</keyword>
<evidence type="ECO:0000259" key="1">
    <source>
        <dbReference type="Pfam" id="PF21530"/>
    </source>
</evidence>
<dbReference type="AlphaFoldDB" id="A0A0M3I3W3"/>
<dbReference type="InterPro" id="IPR027417">
    <property type="entry name" value="P-loop_NTPase"/>
</dbReference>
<accession>A0A0M3I3W3</accession>
<dbReference type="Proteomes" id="UP000036681">
    <property type="component" value="Unplaced"/>
</dbReference>
<dbReference type="CDD" id="cd18809">
    <property type="entry name" value="SF1_C_RecD"/>
    <property type="match status" value="1"/>
</dbReference>
<protein>
    <submittedName>
        <fullName evidence="3">ATP-dependent DNA helicase</fullName>
    </submittedName>
</protein>
<sequence length="290" mass="33116">MRTGAGEVEFSSFLERLDNGELQFTTTGGSYIKMPRACIMDEEADVIDWVYDTETLTNTEHLKGRALLAVRSDDCDDLNERILMRLHPHEEHRKYFAVDDIDRDDPECVVEMMAQDYLSFTTNPGMPPYELHLKKRSRRDVMLLRNIDLACGLCNGTRLVVNEMHQNSLLCTILTGTRAGETTVITKLPLKYKGGKHDGGVAFTRTQFPIRLSYCMTINKAQGQTLDRVGIILRTPVFAHGQLYVALSRVRSMSSLRIYTTLPQRPKRTTFNDEEYVPIRNVVNPYMANE</sequence>
<dbReference type="Pfam" id="PF21530">
    <property type="entry name" value="Pif1_2B_dom"/>
    <property type="match status" value="1"/>
</dbReference>
<dbReference type="PANTHER" id="PTHR10492:SF57">
    <property type="entry name" value="ATP-DEPENDENT DNA HELICASE"/>
    <property type="match status" value="1"/>
</dbReference>
<dbReference type="PANTHER" id="PTHR10492">
    <property type="match status" value="1"/>
</dbReference>
<name>A0A0M3I3W3_ASCLU</name>
<dbReference type="InterPro" id="IPR049163">
    <property type="entry name" value="Pif1-like_2B_dom"/>
</dbReference>
<dbReference type="Gene3D" id="3.40.50.300">
    <property type="entry name" value="P-loop containing nucleotide triphosphate hydrolases"/>
    <property type="match status" value="1"/>
</dbReference>
<dbReference type="SUPFAM" id="SSF52540">
    <property type="entry name" value="P-loop containing nucleoside triphosphate hydrolases"/>
    <property type="match status" value="1"/>
</dbReference>
<evidence type="ECO:0000313" key="3">
    <source>
        <dbReference type="WBParaSite" id="ALUE_0001138501-mRNA-1"/>
    </source>
</evidence>
<reference evidence="3" key="1">
    <citation type="submission" date="2017-02" db="UniProtKB">
        <authorList>
            <consortium name="WormBaseParasite"/>
        </authorList>
    </citation>
    <scope>IDENTIFICATION</scope>
</reference>
<feature type="domain" description="DNA helicase Pif1-like 2B" evidence="1">
    <location>
        <begin position="123"/>
        <end position="163"/>
    </location>
</feature>
<evidence type="ECO:0000313" key="2">
    <source>
        <dbReference type="Proteomes" id="UP000036681"/>
    </source>
</evidence>